<name>A0A2S3UX87_9HYPH</name>
<dbReference type="Proteomes" id="UP000236959">
    <property type="component" value="Unassembled WGS sequence"/>
</dbReference>
<dbReference type="PROSITE" id="PS50885">
    <property type="entry name" value="HAMP"/>
    <property type="match status" value="1"/>
</dbReference>
<dbReference type="InterPro" id="IPR004358">
    <property type="entry name" value="Sig_transdc_His_kin-like_C"/>
</dbReference>
<evidence type="ECO:0000256" key="8">
    <source>
        <dbReference type="ARBA" id="ARBA00022989"/>
    </source>
</evidence>
<evidence type="ECO:0000256" key="6">
    <source>
        <dbReference type="ARBA" id="ARBA00022692"/>
    </source>
</evidence>
<dbReference type="OrthoDB" id="9815202at2"/>
<evidence type="ECO:0000256" key="9">
    <source>
        <dbReference type="ARBA" id="ARBA00023012"/>
    </source>
</evidence>
<dbReference type="Gene3D" id="1.10.287.130">
    <property type="match status" value="1"/>
</dbReference>
<dbReference type="Gene3D" id="3.30.565.10">
    <property type="entry name" value="Histidine kinase-like ATPase, C-terminal domain"/>
    <property type="match status" value="1"/>
</dbReference>
<keyword evidence="10 11" id="KW-0472">Membrane</keyword>
<dbReference type="PROSITE" id="PS50109">
    <property type="entry name" value="HIS_KIN"/>
    <property type="match status" value="1"/>
</dbReference>
<dbReference type="AlphaFoldDB" id="A0A2S3UX87"/>
<evidence type="ECO:0000256" key="7">
    <source>
        <dbReference type="ARBA" id="ARBA00022777"/>
    </source>
</evidence>
<gene>
    <name evidence="14" type="ORF">CLV41_103258</name>
</gene>
<reference evidence="14 15" key="1">
    <citation type="submission" date="2018-01" db="EMBL/GenBank/DDBJ databases">
        <title>Genomic Encyclopedia of Archaeal and Bacterial Type Strains, Phase II (KMG-II): from individual species to whole genera.</title>
        <authorList>
            <person name="Goeker M."/>
        </authorList>
    </citation>
    <scope>NUCLEOTIDE SEQUENCE [LARGE SCALE GENOMIC DNA]</scope>
    <source>
        <strain evidence="14 15">DSM 17023</strain>
    </source>
</reference>
<evidence type="ECO:0000313" key="15">
    <source>
        <dbReference type="Proteomes" id="UP000236959"/>
    </source>
</evidence>
<evidence type="ECO:0000256" key="5">
    <source>
        <dbReference type="ARBA" id="ARBA00022679"/>
    </source>
</evidence>
<dbReference type="EMBL" id="PPCN01000003">
    <property type="protein sequence ID" value="POF32335.1"/>
    <property type="molecule type" value="Genomic_DNA"/>
</dbReference>
<keyword evidence="7 14" id="KW-0418">Kinase</keyword>
<dbReference type="GO" id="GO:0005886">
    <property type="term" value="C:plasma membrane"/>
    <property type="evidence" value="ECO:0007669"/>
    <property type="project" value="TreeGrafter"/>
</dbReference>
<dbReference type="RefSeq" id="WP_103222258.1">
    <property type="nucleotide sequence ID" value="NZ_PPCN01000003.1"/>
</dbReference>
<feature type="domain" description="Histidine kinase" evidence="12">
    <location>
        <begin position="267"/>
        <end position="473"/>
    </location>
</feature>
<feature type="transmembrane region" description="Helical" evidence="11">
    <location>
        <begin position="184"/>
        <end position="207"/>
    </location>
</feature>
<keyword evidence="5" id="KW-0808">Transferase</keyword>
<comment type="subcellular location">
    <subcellularLocation>
        <location evidence="2">Membrane</location>
    </subcellularLocation>
</comment>
<accession>A0A2S3UX87</accession>
<evidence type="ECO:0000256" key="11">
    <source>
        <dbReference type="SAM" id="Phobius"/>
    </source>
</evidence>
<keyword evidence="6 11" id="KW-0812">Transmembrane</keyword>
<evidence type="ECO:0000256" key="2">
    <source>
        <dbReference type="ARBA" id="ARBA00004370"/>
    </source>
</evidence>
<dbReference type="SUPFAM" id="SSF55874">
    <property type="entry name" value="ATPase domain of HSP90 chaperone/DNA topoisomerase II/histidine kinase"/>
    <property type="match status" value="1"/>
</dbReference>
<protein>
    <recommendedName>
        <fullName evidence="3">histidine kinase</fullName>
        <ecNumber evidence="3">2.7.13.3</ecNumber>
    </recommendedName>
</protein>
<evidence type="ECO:0000259" key="13">
    <source>
        <dbReference type="PROSITE" id="PS50885"/>
    </source>
</evidence>
<dbReference type="InterPro" id="IPR036890">
    <property type="entry name" value="HATPase_C_sf"/>
</dbReference>
<dbReference type="InterPro" id="IPR036097">
    <property type="entry name" value="HisK_dim/P_sf"/>
</dbReference>
<dbReference type="PRINTS" id="PR00344">
    <property type="entry name" value="BCTRLSENSOR"/>
</dbReference>
<dbReference type="InterPro" id="IPR050428">
    <property type="entry name" value="TCS_sensor_his_kinase"/>
</dbReference>
<dbReference type="GO" id="GO:0000155">
    <property type="term" value="F:phosphorelay sensor kinase activity"/>
    <property type="evidence" value="ECO:0007669"/>
    <property type="project" value="InterPro"/>
</dbReference>
<keyword evidence="9" id="KW-0902">Two-component regulatory system</keyword>
<proteinExistence type="predicted"/>
<comment type="caution">
    <text evidence="14">The sequence shown here is derived from an EMBL/GenBank/DDBJ whole genome shotgun (WGS) entry which is preliminary data.</text>
</comment>
<keyword evidence="8 11" id="KW-1133">Transmembrane helix</keyword>
<dbReference type="Pfam" id="PF02518">
    <property type="entry name" value="HATPase_c"/>
    <property type="match status" value="1"/>
</dbReference>
<dbReference type="PANTHER" id="PTHR45436">
    <property type="entry name" value="SENSOR HISTIDINE KINASE YKOH"/>
    <property type="match status" value="1"/>
</dbReference>
<evidence type="ECO:0000259" key="12">
    <source>
        <dbReference type="PROSITE" id="PS50109"/>
    </source>
</evidence>
<dbReference type="InterPro" id="IPR005467">
    <property type="entry name" value="His_kinase_dom"/>
</dbReference>
<evidence type="ECO:0000256" key="3">
    <source>
        <dbReference type="ARBA" id="ARBA00012438"/>
    </source>
</evidence>
<dbReference type="SUPFAM" id="SSF47384">
    <property type="entry name" value="Homodimeric domain of signal transducing histidine kinase"/>
    <property type="match status" value="1"/>
</dbReference>
<sequence>MTSEASPGPGPDPDSPRRPQRSLAGRLVFVAAVWSTVALALAGIFLVSLYQRASERAFDAQLEIHINALISGMLETEAGADGATATLSAPDYSGDPRFSLPLSGWYWTVRHAENADILYASKSLVGDPLNVPGIGRNDSSAGFISGPGGDEIRVLQQRISIGDTSYIIAVGAATAGFWTDIYEFGRMVTLTLCLVGLGLILAIFLQVRIGLKPLARLRASLSAVRQGEAERIDEALPREIAPLAVELNALIVSNREIVERARTHVGNLAHGLKTPLSVISNEARAAGGPLAEKVSEQAAIMSTQIQHHLERARMAAQRRVIGVSCETQPVLARLIRAMDKIYQDKGISVGFEQSGEIRFRGESQDLEEMGGNLIDNACKWAASRVSVKVAPLSDPATNRDMFTIIVEDDGPGLTREERAEAVKRGRRLDETVPGTGLGLSIVADLAALYGGTLELDGSALGGLKATLTLPALGQV</sequence>
<dbReference type="SMART" id="SM00387">
    <property type="entry name" value="HATPase_c"/>
    <property type="match status" value="1"/>
</dbReference>
<evidence type="ECO:0000313" key="14">
    <source>
        <dbReference type="EMBL" id="POF32335.1"/>
    </source>
</evidence>
<dbReference type="PANTHER" id="PTHR45436:SF5">
    <property type="entry name" value="SENSOR HISTIDINE KINASE TRCS"/>
    <property type="match status" value="1"/>
</dbReference>
<dbReference type="InterPro" id="IPR003594">
    <property type="entry name" value="HATPase_dom"/>
</dbReference>
<feature type="transmembrane region" description="Helical" evidence="11">
    <location>
        <begin position="27"/>
        <end position="50"/>
    </location>
</feature>
<organism evidence="14 15">
    <name type="scientific">Roseibium marinum</name>
    <dbReference type="NCBI Taxonomy" id="281252"/>
    <lineage>
        <taxon>Bacteria</taxon>
        <taxon>Pseudomonadati</taxon>
        <taxon>Pseudomonadota</taxon>
        <taxon>Alphaproteobacteria</taxon>
        <taxon>Hyphomicrobiales</taxon>
        <taxon>Stappiaceae</taxon>
        <taxon>Roseibium</taxon>
    </lineage>
</organism>
<evidence type="ECO:0000256" key="1">
    <source>
        <dbReference type="ARBA" id="ARBA00000085"/>
    </source>
</evidence>
<evidence type="ECO:0000256" key="4">
    <source>
        <dbReference type="ARBA" id="ARBA00022553"/>
    </source>
</evidence>
<keyword evidence="15" id="KW-1185">Reference proteome</keyword>
<feature type="domain" description="HAMP" evidence="13">
    <location>
        <begin position="208"/>
        <end position="259"/>
    </location>
</feature>
<comment type="catalytic activity">
    <reaction evidence="1">
        <text>ATP + protein L-histidine = ADP + protein N-phospho-L-histidine.</text>
        <dbReference type="EC" id="2.7.13.3"/>
    </reaction>
</comment>
<keyword evidence="4" id="KW-0597">Phosphoprotein</keyword>
<evidence type="ECO:0000256" key="10">
    <source>
        <dbReference type="ARBA" id="ARBA00023136"/>
    </source>
</evidence>
<dbReference type="InterPro" id="IPR003660">
    <property type="entry name" value="HAMP_dom"/>
</dbReference>
<dbReference type="EC" id="2.7.13.3" evidence="3"/>